<feature type="transmembrane region" description="Helical" evidence="6">
    <location>
        <begin position="411"/>
        <end position="432"/>
    </location>
</feature>
<feature type="transmembrane region" description="Helical" evidence="6">
    <location>
        <begin position="357"/>
        <end position="378"/>
    </location>
</feature>
<dbReference type="PANTHER" id="PTHR43791:SF36">
    <property type="entry name" value="TRANSPORTER, PUTATIVE (AFU_ORTHOLOGUE AFUA_6G08340)-RELATED"/>
    <property type="match status" value="1"/>
</dbReference>
<organism evidence="8">
    <name type="scientific">Absidia glauca</name>
    <name type="common">Pin mould</name>
    <dbReference type="NCBI Taxonomy" id="4829"/>
    <lineage>
        <taxon>Eukaryota</taxon>
        <taxon>Fungi</taxon>
        <taxon>Fungi incertae sedis</taxon>
        <taxon>Mucoromycota</taxon>
        <taxon>Mucoromycotina</taxon>
        <taxon>Mucoromycetes</taxon>
        <taxon>Mucorales</taxon>
        <taxon>Cunninghamellaceae</taxon>
        <taxon>Absidia</taxon>
    </lineage>
</organism>
<keyword evidence="3 6" id="KW-0812">Transmembrane</keyword>
<evidence type="ECO:0000313" key="8">
    <source>
        <dbReference type="EMBL" id="SAM04776.1"/>
    </source>
</evidence>
<dbReference type="InterPro" id="IPR020846">
    <property type="entry name" value="MFS_dom"/>
</dbReference>
<dbReference type="EMBL" id="LT554417">
    <property type="protein sequence ID" value="SAM04776.1"/>
    <property type="molecule type" value="Genomic_DNA"/>
</dbReference>
<dbReference type="InParanoid" id="A0A163JTY0"/>
<feature type="transmembrane region" description="Helical" evidence="6">
    <location>
        <begin position="56"/>
        <end position="73"/>
    </location>
</feature>
<dbReference type="FunCoup" id="A0A163JTY0">
    <property type="interactions" value="99"/>
</dbReference>
<evidence type="ECO:0000313" key="9">
    <source>
        <dbReference type="Proteomes" id="UP000078561"/>
    </source>
</evidence>
<feature type="transmembrane region" description="Helical" evidence="6">
    <location>
        <begin position="155"/>
        <end position="173"/>
    </location>
</feature>
<feature type="transmembrane region" description="Helical" evidence="6">
    <location>
        <begin position="384"/>
        <end position="404"/>
    </location>
</feature>
<feature type="transmembrane region" description="Helical" evidence="6">
    <location>
        <begin position="444"/>
        <end position="464"/>
    </location>
</feature>
<dbReference type="GO" id="GO:0022857">
    <property type="term" value="F:transmembrane transporter activity"/>
    <property type="evidence" value="ECO:0007669"/>
    <property type="project" value="InterPro"/>
</dbReference>
<keyword evidence="4 6" id="KW-1133">Transmembrane helix</keyword>
<dbReference type="STRING" id="4829.A0A163JTY0"/>
<evidence type="ECO:0000256" key="1">
    <source>
        <dbReference type="ARBA" id="ARBA00004141"/>
    </source>
</evidence>
<dbReference type="AlphaFoldDB" id="A0A163JTY0"/>
<dbReference type="InterPro" id="IPR011701">
    <property type="entry name" value="MFS"/>
</dbReference>
<dbReference type="OrthoDB" id="6730379at2759"/>
<evidence type="ECO:0000256" key="5">
    <source>
        <dbReference type="ARBA" id="ARBA00023136"/>
    </source>
</evidence>
<dbReference type="Proteomes" id="UP000078561">
    <property type="component" value="Unassembled WGS sequence"/>
</dbReference>
<dbReference type="InterPro" id="IPR036259">
    <property type="entry name" value="MFS_trans_sf"/>
</dbReference>
<keyword evidence="9" id="KW-1185">Reference proteome</keyword>
<evidence type="ECO:0000259" key="7">
    <source>
        <dbReference type="PROSITE" id="PS50850"/>
    </source>
</evidence>
<comment type="subcellular location">
    <subcellularLocation>
        <location evidence="1">Membrane</location>
        <topology evidence="1">Multi-pass membrane protein</topology>
    </subcellularLocation>
</comment>
<reference evidence="8" key="1">
    <citation type="submission" date="2016-04" db="EMBL/GenBank/DDBJ databases">
        <authorList>
            <person name="Evans L.H."/>
            <person name="Alamgir A."/>
            <person name="Owens N."/>
            <person name="Weber N.D."/>
            <person name="Virtaneva K."/>
            <person name="Barbian K."/>
            <person name="Babar A."/>
            <person name="Rosenke K."/>
        </authorList>
    </citation>
    <scope>NUCLEOTIDE SEQUENCE [LARGE SCALE GENOMIC DNA]</scope>
    <source>
        <strain evidence="8">CBS 101.48</strain>
    </source>
</reference>
<dbReference type="Gene3D" id="1.20.1250.20">
    <property type="entry name" value="MFS general substrate transporter like domains"/>
    <property type="match status" value="2"/>
</dbReference>
<feature type="domain" description="Major facilitator superfamily (MFS) profile" evidence="7">
    <location>
        <begin position="60"/>
        <end position="469"/>
    </location>
</feature>
<sequence>MSSDIKEKTELHHIERKGTVDQLSSGADSYNEQDISSDIHAPVVKSEAEKRFVKKLNWTLLPFVWLIVFIQFADKSSLSLSAVLGMLQDTHTNQSQYSLLGSVFYIGFILFQIPNNYLIQRLPISKYLGSLLILWGISVGCTALCQNFTQLVVCRVLLGLFEAGTYPCLYIILNSLYRRQEQSACFGFLWMSNGSGTIFAVLISYGVAHLDDAHGIAAWRWNYLVFGILTVAIGIATFFFLVDSPQSKYLRLTEEEKKIVELRTQDNAVVMERTVKVSHYWESVKEIRYYLVILAAFCNNLSNGGLVVFSTPFVATLGFQSLNAILLQIPSATISALFVLLAVVIHRKTNSMSLATIACGGIAMIGCILLACLPHTAVKLLGYYLAWGFNGSYVMLLTLVANNVSGYSKKIWYNASVMVAYTLGSFVGPLVMLDYEAPAYRSGMIIFVVGNLVVVACICLSLFLMKRTNTKRIAGRTSGKTDAHLDLTDKQDANFVYKL</sequence>
<feature type="transmembrane region" description="Helical" evidence="6">
    <location>
        <begin position="220"/>
        <end position="242"/>
    </location>
</feature>
<accession>A0A163JTY0</accession>
<evidence type="ECO:0000256" key="4">
    <source>
        <dbReference type="ARBA" id="ARBA00022989"/>
    </source>
</evidence>
<feature type="transmembrane region" description="Helical" evidence="6">
    <location>
        <begin position="127"/>
        <end position="149"/>
    </location>
</feature>
<dbReference type="GO" id="GO:0016020">
    <property type="term" value="C:membrane"/>
    <property type="evidence" value="ECO:0007669"/>
    <property type="project" value="UniProtKB-SubCell"/>
</dbReference>
<gene>
    <name evidence="8" type="primary">ABSGL_10642.1 scaffold 12033</name>
</gene>
<feature type="transmembrane region" description="Helical" evidence="6">
    <location>
        <begin position="325"/>
        <end position="345"/>
    </location>
</feature>
<evidence type="ECO:0000256" key="3">
    <source>
        <dbReference type="ARBA" id="ARBA00022692"/>
    </source>
</evidence>
<keyword evidence="5 6" id="KW-0472">Membrane</keyword>
<dbReference type="OMA" id="PPNNRCL"/>
<feature type="transmembrane region" description="Helical" evidence="6">
    <location>
        <begin position="97"/>
        <end position="115"/>
    </location>
</feature>
<dbReference type="Pfam" id="PF07690">
    <property type="entry name" value="MFS_1"/>
    <property type="match status" value="1"/>
</dbReference>
<keyword evidence="2" id="KW-0813">Transport</keyword>
<evidence type="ECO:0000256" key="2">
    <source>
        <dbReference type="ARBA" id="ARBA00022448"/>
    </source>
</evidence>
<protein>
    <recommendedName>
        <fullName evidence="7">Major facilitator superfamily (MFS) profile domain-containing protein</fullName>
    </recommendedName>
</protein>
<name>A0A163JTY0_ABSGL</name>
<dbReference type="SUPFAM" id="SSF103473">
    <property type="entry name" value="MFS general substrate transporter"/>
    <property type="match status" value="1"/>
</dbReference>
<dbReference type="PANTHER" id="PTHR43791">
    <property type="entry name" value="PERMEASE-RELATED"/>
    <property type="match status" value="1"/>
</dbReference>
<feature type="transmembrane region" description="Helical" evidence="6">
    <location>
        <begin position="185"/>
        <end position="208"/>
    </location>
</feature>
<evidence type="ECO:0000256" key="6">
    <source>
        <dbReference type="SAM" id="Phobius"/>
    </source>
</evidence>
<feature type="transmembrane region" description="Helical" evidence="6">
    <location>
        <begin position="289"/>
        <end position="313"/>
    </location>
</feature>
<dbReference type="PROSITE" id="PS50850">
    <property type="entry name" value="MFS"/>
    <property type="match status" value="1"/>
</dbReference>
<proteinExistence type="predicted"/>